<dbReference type="Pfam" id="PF07007">
    <property type="entry name" value="LprI"/>
    <property type="match status" value="1"/>
</dbReference>
<accession>A0A379ATC3</accession>
<keyword evidence="1" id="KW-0732">Signal</keyword>
<evidence type="ECO:0000313" key="4">
    <source>
        <dbReference type="Proteomes" id="UP000255098"/>
    </source>
</evidence>
<sequence>MKILLSILLLLLTPPSLMAEQFLNTRNDYPWERLFTVCFLTSSFVEMKLPEKANYCYKLEQNSLDRGLNRSYRLFLGEIDLVSRKYFKSVQRAWITYRDRYFQFLNSLCSEKQSINDHCDGDNSEINRLKAKFIEQQVLRLSDFIQQGGLADSINMLDYLTDNELREWNFEPQELRVFLKKYPALVSERIHPLVHDDSAFLSEEHKRRASLHVRHAYFYEQEQAMNAEVSHLNGLIEEELYSDQLELFNNTKKAYYHFQQTFKAYMERIVCDSQFCDATLAIKLNKVILDRIDVLEMLILSQFYIGPQELYYQDRERRFNNIHLGDWDYE</sequence>
<feature type="domain" description="Lysozyme inhibitor LprI-like N-terminal" evidence="2">
    <location>
        <begin position="53"/>
        <end position="110"/>
    </location>
</feature>
<gene>
    <name evidence="3" type="ORF">NCTC11297_02007</name>
</gene>
<protein>
    <submittedName>
        <fullName evidence="3">Uncharacterized protein conserved in bacteria</fullName>
    </submittedName>
</protein>
<dbReference type="Proteomes" id="UP000255098">
    <property type="component" value="Unassembled WGS sequence"/>
</dbReference>
<dbReference type="Gene3D" id="1.20.1270.180">
    <property type="match status" value="1"/>
</dbReference>
<dbReference type="AlphaFoldDB" id="A0A379ATC3"/>
<organism evidence="3 4">
    <name type="scientific">Avibacterium avium</name>
    <name type="common">Pasteurella avium</name>
    <dbReference type="NCBI Taxonomy" id="751"/>
    <lineage>
        <taxon>Bacteria</taxon>
        <taxon>Pseudomonadati</taxon>
        <taxon>Pseudomonadota</taxon>
        <taxon>Gammaproteobacteria</taxon>
        <taxon>Pasteurellales</taxon>
        <taxon>Pasteurellaceae</taxon>
        <taxon>Avibacterium</taxon>
    </lineage>
</organism>
<feature type="chain" id="PRO_5016938299" evidence="1">
    <location>
        <begin position="20"/>
        <end position="330"/>
    </location>
</feature>
<name>A0A379ATC3_AVIAV</name>
<dbReference type="EMBL" id="UGSP01000001">
    <property type="protein sequence ID" value="SUB24936.1"/>
    <property type="molecule type" value="Genomic_DNA"/>
</dbReference>
<evidence type="ECO:0000256" key="1">
    <source>
        <dbReference type="SAM" id="SignalP"/>
    </source>
</evidence>
<dbReference type="InterPro" id="IPR009739">
    <property type="entry name" value="LprI-like_N"/>
</dbReference>
<reference evidence="3 4" key="1">
    <citation type="submission" date="2018-06" db="EMBL/GenBank/DDBJ databases">
        <authorList>
            <consortium name="Pathogen Informatics"/>
            <person name="Doyle S."/>
        </authorList>
    </citation>
    <scope>NUCLEOTIDE SEQUENCE [LARGE SCALE GENOMIC DNA]</scope>
    <source>
        <strain evidence="4">NCTC 11297</strain>
    </source>
</reference>
<dbReference type="GeneID" id="300134192"/>
<evidence type="ECO:0000259" key="2">
    <source>
        <dbReference type="Pfam" id="PF07007"/>
    </source>
</evidence>
<evidence type="ECO:0000313" key="3">
    <source>
        <dbReference type="EMBL" id="SUB24936.1"/>
    </source>
</evidence>
<keyword evidence="4" id="KW-1185">Reference proteome</keyword>
<proteinExistence type="predicted"/>
<feature type="signal peptide" evidence="1">
    <location>
        <begin position="1"/>
        <end position="19"/>
    </location>
</feature>
<dbReference type="RefSeq" id="WP_172459085.1">
    <property type="nucleotide sequence ID" value="NZ_JBMMEI010000030.1"/>
</dbReference>